<evidence type="ECO:0000256" key="3">
    <source>
        <dbReference type="ARBA" id="ARBA00023002"/>
    </source>
</evidence>
<evidence type="ECO:0000256" key="2">
    <source>
        <dbReference type="ARBA" id="ARBA00022643"/>
    </source>
</evidence>
<comment type="similarity">
    <text evidence="5">Belongs to the NtaA/SnaA/DszA monooxygenase family.</text>
</comment>
<evidence type="ECO:0000313" key="8">
    <source>
        <dbReference type="EMBL" id="SEH50667.1"/>
    </source>
</evidence>
<gene>
    <name evidence="8" type="ORF">SAMN04489835_0679</name>
</gene>
<evidence type="ECO:0000256" key="5">
    <source>
        <dbReference type="ARBA" id="ARBA00033748"/>
    </source>
</evidence>
<dbReference type="GO" id="GO:0016705">
    <property type="term" value="F:oxidoreductase activity, acting on paired donors, with incorporation or reduction of molecular oxygen"/>
    <property type="evidence" value="ECO:0007669"/>
    <property type="project" value="InterPro"/>
</dbReference>
<evidence type="ECO:0000256" key="4">
    <source>
        <dbReference type="ARBA" id="ARBA00023033"/>
    </source>
</evidence>
<keyword evidence="3" id="KW-0560">Oxidoreductase</keyword>
<accession>A0A1H6INL0</accession>
<feature type="binding site" evidence="6">
    <location>
        <position position="55"/>
    </location>
    <ligand>
        <name>FMN</name>
        <dbReference type="ChEBI" id="CHEBI:58210"/>
    </ligand>
</feature>
<evidence type="ECO:0000259" key="7">
    <source>
        <dbReference type="Pfam" id="PF00296"/>
    </source>
</evidence>
<dbReference type="InterPro" id="IPR011251">
    <property type="entry name" value="Luciferase-like_dom"/>
</dbReference>
<evidence type="ECO:0000256" key="6">
    <source>
        <dbReference type="PIRSR" id="PIRSR000337-1"/>
    </source>
</evidence>
<keyword evidence="9" id="KW-1185">Reference proteome</keyword>
<dbReference type="STRING" id="370526.SAMN04489835_0679"/>
<keyword evidence="1 6" id="KW-0285">Flavoprotein</keyword>
<name>A0A1H6INL0_MYCRU</name>
<dbReference type="Gene3D" id="3.20.20.30">
    <property type="entry name" value="Luciferase-like domain"/>
    <property type="match status" value="1"/>
</dbReference>
<evidence type="ECO:0000256" key="1">
    <source>
        <dbReference type="ARBA" id="ARBA00022630"/>
    </source>
</evidence>
<dbReference type="OrthoDB" id="4437611at2"/>
<protein>
    <submittedName>
        <fullName evidence="8">Flavin-dependent oxidoreductase, luciferase family (Includes alkanesulfonate monooxygenase SsuD and methylene tetrahydromethanopterin reductase)</fullName>
    </submittedName>
</protein>
<dbReference type="EMBL" id="LT629971">
    <property type="protein sequence ID" value="SEH50667.1"/>
    <property type="molecule type" value="Genomic_DNA"/>
</dbReference>
<keyword evidence="2 6" id="KW-0288">FMN</keyword>
<dbReference type="GO" id="GO:0004497">
    <property type="term" value="F:monooxygenase activity"/>
    <property type="evidence" value="ECO:0007669"/>
    <property type="project" value="UniProtKB-KW"/>
</dbReference>
<evidence type="ECO:0000313" key="9">
    <source>
        <dbReference type="Proteomes" id="UP000182915"/>
    </source>
</evidence>
<dbReference type="InterPro" id="IPR036661">
    <property type="entry name" value="Luciferase-like_sf"/>
</dbReference>
<dbReference type="SUPFAM" id="SSF51679">
    <property type="entry name" value="Bacterial luciferase-like"/>
    <property type="match status" value="1"/>
</dbReference>
<dbReference type="PIRSF" id="PIRSF000337">
    <property type="entry name" value="NTA_MOA"/>
    <property type="match status" value="1"/>
</dbReference>
<dbReference type="PANTHER" id="PTHR30011">
    <property type="entry name" value="ALKANESULFONATE MONOOXYGENASE-RELATED"/>
    <property type="match status" value="1"/>
</dbReference>
<sequence>MTGHVHVGVALDGYGWHPEAWRHTPDPLPVTSGRYWVDTVLTAERGLLDFVTFDDALTPQRRRRPDIEPRWPAGRPDAVLVAARVAPLTRHIGLMPVATVTHTEPFHVSKAVATLDFISRGRAGWQVRVSGTAHEAELFGRRDVRGADLFGEASDAVEVARRLWDSWEDDAVIRDVASGRFVDRDKLHYIDFVGEHFSVKGPSITPRPPQGQPVVAALAHTLAAYQFATRSADLVFITPRSDDDLDTLIDQVAAAGEVAGGAAPKIYADVYVSFSGNVDPRSDAAIFEGTATELVDLILRWHDDGVDGVRLRPAVHATDLPVIADEVVPILQGKGVFRTAYRAGETLRARLDLPVAVNRYAKAGPS</sequence>
<dbReference type="RefSeq" id="WP_083405977.1">
    <property type="nucleotide sequence ID" value="NZ_LT629971.1"/>
</dbReference>
<keyword evidence="4 8" id="KW-0503">Monooxygenase</keyword>
<dbReference type="Pfam" id="PF00296">
    <property type="entry name" value="Bac_luciferase"/>
    <property type="match status" value="1"/>
</dbReference>
<dbReference type="InterPro" id="IPR051260">
    <property type="entry name" value="Diverse_substr_monoxygenases"/>
</dbReference>
<reference evidence="9" key="1">
    <citation type="submission" date="2016-10" db="EMBL/GenBank/DDBJ databases">
        <authorList>
            <person name="Varghese N."/>
            <person name="Submissions S."/>
        </authorList>
    </citation>
    <scope>NUCLEOTIDE SEQUENCE [LARGE SCALE GENOMIC DNA]</scope>
    <source>
        <strain evidence="9">DSM 45405</strain>
    </source>
</reference>
<organism evidence="8 9">
    <name type="scientific">Mycolicibacterium rutilum</name>
    <name type="common">Mycobacterium rutilum</name>
    <dbReference type="NCBI Taxonomy" id="370526"/>
    <lineage>
        <taxon>Bacteria</taxon>
        <taxon>Bacillati</taxon>
        <taxon>Actinomycetota</taxon>
        <taxon>Actinomycetes</taxon>
        <taxon>Mycobacteriales</taxon>
        <taxon>Mycobacteriaceae</taxon>
        <taxon>Mycolicibacterium</taxon>
    </lineage>
</organism>
<feature type="domain" description="Luciferase-like" evidence="7">
    <location>
        <begin position="32"/>
        <end position="272"/>
    </location>
</feature>
<dbReference type="InterPro" id="IPR016215">
    <property type="entry name" value="NTA_MOA"/>
</dbReference>
<dbReference type="PANTHER" id="PTHR30011:SF16">
    <property type="entry name" value="C2H2 FINGER DOMAIN TRANSCRIPTION FACTOR (EUROFUNG)-RELATED"/>
    <property type="match status" value="1"/>
</dbReference>
<proteinExistence type="inferred from homology"/>
<dbReference type="AlphaFoldDB" id="A0A1H6INL0"/>
<dbReference type="Proteomes" id="UP000182915">
    <property type="component" value="Chromosome I"/>
</dbReference>